<organism evidence="1 2">
    <name type="scientific">Cognatishimia coralii</name>
    <dbReference type="NCBI Taxonomy" id="3083254"/>
    <lineage>
        <taxon>Bacteria</taxon>
        <taxon>Pseudomonadati</taxon>
        <taxon>Pseudomonadota</taxon>
        <taxon>Alphaproteobacteria</taxon>
        <taxon>Rhodobacterales</taxon>
        <taxon>Paracoccaceae</taxon>
        <taxon>Cognatishimia</taxon>
    </lineage>
</organism>
<name>A0ABU8QGA0_9RHOB</name>
<comment type="caution">
    <text evidence="1">The sequence shown here is derived from an EMBL/GenBank/DDBJ whole genome shotgun (WGS) entry which is preliminary data.</text>
</comment>
<keyword evidence="2" id="KW-1185">Reference proteome</keyword>
<evidence type="ECO:0000313" key="1">
    <source>
        <dbReference type="EMBL" id="MEJ5218447.1"/>
    </source>
</evidence>
<dbReference type="RefSeq" id="WP_339403356.1">
    <property type="nucleotide sequence ID" value="NZ_JBBGAZ010000004.1"/>
</dbReference>
<evidence type="ECO:0000313" key="2">
    <source>
        <dbReference type="Proteomes" id="UP001368270"/>
    </source>
</evidence>
<gene>
    <name evidence="1" type="ORF">WG622_09365</name>
</gene>
<reference evidence="1 2" key="1">
    <citation type="submission" date="2024-03" db="EMBL/GenBank/DDBJ databases">
        <title>Cognatishimia coralii sp. nov., a marine bacterium isolated from coral surrounding seawater.</title>
        <authorList>
            <person name="Liu X."/>
            <person name="Liu S."/>
            <person name="Sun H."/>
            <person name="Zhang Y."/>
        </authorList>
    </citation>
    <scope>NUCLEOTIDE SEQUENCE [LARGE SCALE GENOMIC DNA]</scope>
    <source>
        <strain evidence="1 2">D5M38</strain>
    </source>
</reference>
<accession>A0ABU8QGA0</accession>
<proteinExistence type="predicted"/>
<dbReference type="EMBL" id="JBBGAZ010000004">
    <property type="protein sequence ID" value="MEJ5218447.1"/>
    <property type="molecule type" value="Genomic_DNA"/>
</dbReference>
<dbReference type="Proteomes" id="UP001368270">
    <property type="component" value="Unassembled WGS sequence"/>
</dbReference>
<sequence>MAKQRFIKSIVKASKTEAVVLPWAKKRIGETVLVKPAAKAA</sequence>
<protein>
    <submittedName>
        <fullName evidence="1">Uncharacterized protein</fullName>
    </submittedName>
</protein>